<dbReference type="InterPro" id="IPR036280">
    <property type="entry name" value="Multihaem_cyt_sf"/>
</dbReference>
<dbReference type="SUPFAM" id="SSF48695">
    <property type="entry name" value="Multiheme cytochromes"/>
    <property type="match status" value="1"/>
</dbReference>
<reference evidence="4 5" key="1">
    <citation type="submission" date="2017-11" db="EMBL/GenBank/DDBJ databases">
        <title>Draft genome sequence of Rhizobiales bacterium SY3-13.</title>
        <authorList>
            <person name="Sun C."/>
        </authorList>
    </citation>
    <scope>NUCLEOTIDE SEQUENCE [LARGE SCALE GENOMIC DNA]</scope>
    <source>
        <strain evidence="4 5">SY3-13</strain>
    </source>
</reference>
<dbReference type="RefSeq" id="WP_109792543.1">
    <property type="nucleotide sequence ID" value="NZ_PHIG01000011.1"/>
</dbReference>
<dbReference type="Proteomes" id="UP000229498">
    <property type="component" value="Unassembled WGS sequence"/>
</dbReference>
<evidence type="ECO:0000259" key="3">
    <source>
        <dbReference type="Pfam" id="PF13435"/>
    </source>
</evidence>
<evidence type="ECO:0000256" key="2">
    <source>
        <dbReference type="SAM" id="SignalP"/>
    </source>
</evidence>
<evidence type="ECO:0000313" key="5">
    <source>
        <dbReference type="Proteomes" id="UP000229498"/>
    </source>
</evidence>
<feature type="signal peptide" evidence="2">
    <location>
        <begin position="1"/>
        <end position="36"/>
    </location>
</feature>
<proteinExistence type="predicted"/>
<protein>
    <submittedName>
        <fullName evidence="4">Cytochrome C</fullName>
    </submittedName>
</protein>
<dbReference type="InterPro" id="IPR051829">
    <property type="entry name" value="Multiheme_Cytochr_ET"/>
</dbReference>
<name>A0A2M9G5J7_9PROT</name>
<sequence length="595" mass="67385">MMNASGRRTEFRALVARFGGLAMAAFLAFGVSSAQAQSDTEAQKLGDEAHTELFSEDMFPSASKCAACHEEIYREWSSSNHAYASISPMFHKFEQAITNLTQGTIGTFCVRCHQSVGTTLGESRAAPLWERSQVAREGITCITCHRVNNTYYKVNGERRIEPGRIYAPVYTNSDGETLKKVIKDKSFYRVATSDEERGNQIHTEVVKFEQISKSEFCASCHQVAVNLGIKLEVVWDQYRDSPALREGITCQECHMGKVPGRAEGYAQGPAAVVNGEEINPDRRRSNHAFYGPGYPIAHPGIFPHNPVAENWTIEEWLQFDWRAGWGTEEFEDKVYNGEIEVDFPEVWSSEDDRFEARYIIEENLEGLEYKKELRRAVMENGSHLDGPFFDGAPRVGQDFQFAYKVTNTNSGHNLPSGSLGAQPEIWLNVALTDPDGNRIWESGYVDSAGDMADLHSEDVQQGKIEHDRQLFNLQTKFLTTNVKGTDREMFLPVNFDVDQRPFLRQPNVPTTVLNHPQFVRMEARSIPPLSSRDAEYSVPGELLTKPGTYKLSARMRSRAEPIYFMRFVGATKEMEQSMNQWMLDMHPYTVEIEVQ</sequence>
<dbReference type="OrthoDB" id="9814800at2"/>
<comment type="caution">
    <text evidence="4">The sequence shown here is derived from an EMBL/GenBank/DDBJ whole genome shotgun (WGS) entry which is preliminary data.</text>
</comment>
<accession>A0A2M9G5J7</accession>
<dbReference type="EMBL" id="PHIG01000011">
    <property type="protein sequence ID" value="PJK30988.1"/>
    <property type="molecule type" value="Genomic_DNA"/>
</dbReference>
<organism evidence="4 5">
    <name type="scientific">Minwuia thermotolerans</name>
    <dbReference type="NCBI Taxonomy" id="2056226"/>
    <lineage>
        <taxon>Bacteria</taxon>
        <taxon>Pseudomonadati</taxon>
        <taxon>Pseudomonadota</taxon>
        <taxon>Alphaproteobacteria</taxon>
        <taxon>Minwuiales</taxon>
        <taxon>Minwuiaceae</taxon>
        <taxon>Minwuia</taxon>
    </lineage>
</organism>
<dbReference type="AlphaFoldDB" id="A0A2M9G5J7"/>
<feature type="domain" description="Cytochrome c-552/4" evidence="3">
    <location>
        <begin position="64"/>
        <end position="145"/>
    </location>
</feature>
<dbReference type="Pfam" id="PF13435">
    <property type="entry name" value="Cytochrome_C554"/>
    <property type="match status" value="1"/>
</dbReference>
<dbReference type="Gene3D" id="1.10.1130.10">
    <property type="entry name" value="Flavocytochrome C3, Chain A"/>
    <property type="match status" value="1"/>
</dbReference>
<feature type="chain" id="PRO_5014955041" evidence="2">
    <location>
        <begin position="37"/>
        <end position="595"/>
    </location>
</feature>
<keyword evidence="5" id="KW-1185">Reference proteome</keyword>
<gene>
    <name evidence="4" type="ORF">CVT23_03745</name>
</gene>
<dbReference type="InterPro" id="IPR023155">
    <property type="entry name" value="Cyt_c-552/4"/>
</dbReference>
<keyword evidence="1 2" id="KW-0732">Signal</keyword>
<dbReference type="PANTHER" id="PTHR35038">
    <property type="entry name" value="DISSIMILATORY SULFITE REDUCTASE SIRA"/>
    <property type="match status" value="1"/>
</dbReference>
<evidence type="ECO:0000313" key="4">
    <source>
        <dbReference type="EMBL" id="PJK30988.1"/>
    </source>
</evidence>
<evidence type="ECO:0000256" key="1">
    <source>
        <dbReference type="ARBA" id="ARBA00022729"/>
    </source>
</evidence>